<dbReference type="AlphaFoldDB" id="A0A1F4UFE8"/>
<evidence type="ECO:0000313" key="2">
    <source>
        <dbReference type="EMBL" id="OGC43678.1"/>
    </source>
</evidence>
<comment type="caution">
    <text evidence="2">The sequence shown here is derived from an EMBL/GenBank/DDBJ whole genome shotgun (WGS) entry which is preliminary data.</text>
</comment>
<reference evidence="2 3" key="1">
    <citation type="journal article" date="2016" name="Nat. Commun.">
        <title>Thousands of microbial genomes shed light on interconnected biogeochemical processes in an aquifer system.</title>
        <authorList>
            <person name="Anantharaman K."/>
            <person name="Brown C.T."/>
            <person name="Hug L.A."/>
            <person name="Sharon I."/>
            <person name="Castelle C.J."/>
            <person name="Probst A.J."/>
            <person name="Thomas B.C."/>
            <person name="Singh A."/>
            <person name="Wilkins M.J."/>
            <person name="Karaoz U."/>
            <person name="Brodie E.L."/>
            <person name="Williams K.H."/>
            <person name="Hubbard S.S."/>
            <person name="Banfield J.F."/>
        </authorList>
    </citation>
    <scope>NUCLEOTIDE SEQUENCE [LARGE SCALE GENOMIC DNA]</scope>
</reference>
<protein>
    <submittedName>
        <fullName evidence="2">Uncharacterized protein</fullName>
    </submittedName>
</protein>
<keyword evidence="1" id="KW-0812">Transmembrane</keyword>
<evidence type="ECO:0000256" key="1">
    <source>
        <dbReference type="SAM" id="Phobius"/>
    </source>
</evidence>
<evidence type="ECO:0000313" key="3">
    <source>
        <dbReference type="Proteomes" id="UP000177434"/>
    </source>
</evidence>
<accession>A0A1F4UFE8</accession>
<gene>
    <name evidence="2" type="ORF">A2400_01275</name>
</gene>
<keyword evidence="1" id="KW-0472">Membrane</keyword>
<organism evidence="2 3">
    <name type="scientific">candidate division WS6 bacterium RIFOXYB1_FULL_33_14</name>
    <dbReference type="NCBI Taxonomy" id="1817896"/>
    <lineage>
        <taxon>Bacteria</taxon>
        <taxon>Candidatus Dojkabacteria</taxon>
    </lineage>
</organism>
<feature type="transmembrane region" description="Helical" evidence="1">
    <location>
        <begin position="12"/>
        <end position="30"/>
    </location>
</feature>
<sequence>MGQIKEFVKKYKVPILIGIILGILVPLLFISSKKKSEESSQIENIQSPYFSESKEINIDLQNVSIDAPPKDKVFKVVESGDETLRNLLMDLYEYSKSIDIKENIYISFDDGAFSYSPENRILIIWSEKGLPLWFKLSEKEDVSMFFEEYFGIEKIEVSEKIKTSNGYKYEGTYILKDVNVGSVYLDGYSFSLEINSKGEILLFKTLLLNEENMQEYQSMPLATLEKLVKIPKYPNMIFNTEIEDRYYKQKPLFRASTRMNEYFAESGSYLYIFNDSMNGYVLPTYKLIGEGRLVNSQEEKFWSKSSIFICSVDPQYLTERVIEMEEYQVDPVGYDMP</sequence>
<keyword evidence="1" id="KW-1133">Transmembrane helix</keyword>
<name>A0A1F4UFE8_9BACT</name>
<proteinExistence type="predicted"/>
<dbReference type="EMBL" id="MEUN01000112">
    <property type="protein sequence ID" value="OGC43678.1"/>
    <property type="molecule type" value="Genomic_DNA"/>
</dbReference>
<dbReference type="Proteomes" id="UP000177434">
    <property type="component" value="Unassembled WGS sequence"/>
</dbReference>